<feature type="region of interest" description="Disordered" evidence="1">
    <location>
        <begin position="107"/>
        <end position="130"/>
    </location>
</feature>
<sequence length="130" mass="13978">MLLLNICVNVCMNGWMTDCSVNGFGVLGLDKALYKCRPFTISQSSTYFSSASGDCLLCSLASKTFELFFLNSRKMDFHKSATLCFTESRFSEHILDSDAGLPALPAQSSLGKKRGGGLTGSLVQSEPTGV</sequence>
<keyword evidence="3" id="KW-1185">Reference proteome</keyword>
<evidence type="ECO:0000313" key="3">
    <source>
        <dbReference type="Proteomes" id="UP001345963"/>
    </source>
</evidence>
<organism evidence="2 3">
    <name type="scientific">Ataeniobius toweri</name>
    <dbReference type="NCBI Taxonomy" id="208326"/>
    <lineage>
        <taxon>Eukaryota</taxon>
        <taxon>Metazoa</taxon>
        <taxon>Chordata</taxon>
        <taxon>Craniata</taxon>
        <taxon>Vertebrata</taxon>
        <taxon>Euteleostomi</taxon>
        <taxon>Actinopterygii</taxon>
        <taxon>Neopterygii</taxon>
        <taxon>Teleostei</taxon>
        <taxon>Neoteleostei</taxon>
        <taxon>Acanthomorphata</taxon>
        <taxon>Ovalentaria</taxon>
        <taxon>Atherinomorphae</taxon>
        <taxon>Cyprinodontiformes</taxon>
        <taxon>Goodeidae</taxon>
        <taxon>Ataeniobius</taxon>
    </lineage>
</organism>
<comment type="caution">
    <text evidence="2">The sequence shown here is derived from an EMBL/GenBank/DDBJ whole genome shotgun (WGS) entry which is preliminary data.</text>
</comment>
<protein>
    <submittedName>
        <fullName evidence="2">Uncharacterized protein</fullName>
    </submittedName>
</protein>
<dbReference type="EMBL" id="JAHUTI010004078">
    <property type="protein sequence ID" value="MED6233936.1"/>
    <property type="molecule type" value="Genomic_DNA"/>
</dbReference>
<feature type="compositionally biased region" description="Polar residues" evidence="1">
    <location>
        <begin position="121"/>
        <end position="130"/>
    </location>
</feature>
<reference evidence="2 3" key="1">
    <citation type="submission" date="2021-07" db="EMBL/GenBank/DDBJ databases">
        <authorList>
            <person name="Palmer J.M."/>
        </authorList>
    </citation>
    <scope>NUCLEOTIDE SEQUENCE [LARGE SCALE GENOMIC DNA]</scope>
    <source>
        <strain evidence="2 3">AT_MEX2019</strain>
        <tissue evidence="2">Muscle</tissue>
    </source>
</reference>
<accession>A0ABU7A765</accession>
<proteinExistence type="predicted"/>
<evidence type="ECO:0000256" key="1">
    <source>
        <dbReference type="SAM" id="MobiDB-lite"/>
    </source>
</evidence>
<dbReference type="Proteomes" id="UP001345963">
    <property type="component" value="Unassembled WGS sequence"/>
</dbReference>
<evidence type="ECO:0000313" key="2">
    <source>
        <dbReference type="EMBL" id="MED6233936.1"/>
    </source>
</evidence>
<gene>
    <name evidence="2" type="ORF">ATANTOWER_019462</name>
</gene>
<name>A0ABU7A765_9TELE</name>